<feature type="domain" description="Multidrug resistance protein MdtA-like barrel-sandwich hybrid" evidence="3">
    <location>
        <begin position="61"/>
        <end position="204"/>
    </location>
</feature>
<dbReference type="AlphaFoldDB" id="A0A839EZZ5"/>
<dbReference type="Gene3D" id="2.40.30.170">
    <property type="match status" value="1"/>
</dbReference>
<dbReference type="Gene3D" id="1.10.287.470">
    <property type="entry name" value="Helix hairpin bin"/>
    <property type="match status" value="1"/>
</dbReference>
<comment type="caution">
    <text evidence="4">The sequence shown here is derived from an EMBL/GenBank/DDBJ whole genome shotgun (WGS) entry which is preliminary data.</text>
</comment>
<dbReference type="EMBL" id="JACGXL010000003">
    <property type="protein sequence ID" value="MBA8887926.1"/>
    <property type="molecule type" value="Genomic_DNA"/>
</dbReference>
<evidence type="ECO:0000259" key="3">
    <source>
        <dbReference type="Pfam" id="PF25917"/>
    </source>
</evidence>
<accession>A0A839EZZ5</accession>
<dbReference type="PROSITE" id="PS51257">
    <property type="entry name" value="PROKAR_LIPOPROTEIN"/>
    <property type="match status" value="1"/>
</dbReference>
<evidence type="ECO:0000256" key="2">
    <source>
        <dbReference type="SAM" id="SignalP"/>
    </source>
</evidence>
<dbReference type="Pfam" id="PF25917">
    <property type="entry name" value="BSH_RND"/>
    <property type="match status" value="1"/>
</dbReference>
<dbReference type="Gene3D" id="2.40.50.100">
    <property type="match status" value="1"/>
</dbReference>
<dbReference type="GO" id="GO:1990281">
    <property type="term" value="C:efflux pump complex"/>
    <property type="evidence" value="ECO:0007669"/>
    <property type="project" value="TreeGrafter"/>
</dbReference>
<sequence>MRMRAGWMPLLLAPVLLLAACSDDAFDRKASAAPANGAWIAMARGQVDVEGGLIRVVAPRDGRIEDVRVEDGDVVRQGDVLARLDQRQARIAVGIADAGVAQASAQLGVLKAKLAPAAQAADRAAAAASAGAASGQSADDAGTALAVLKAEVAVAEAAAKAAHAHLEEARAELDARTITAPSAGRIVRRAVHAGDAVSAQAATELFQLLPDRPRIVRAELNEAYVDLIKPGMRAEVVRDSDQGTAVAAEVLRVGDVFGPSRLTDDPVERAGAHDVECVLRLDGDAFRIGQRVLVRFVKPG</sequence>
<feature type="signal peptide" evidence="2">
    <location>
        <begin position="1"/>
        <end position="19"/>
    </location>
</feature>
<proteinExistence type="inferred from homology"/>
<dbReference type="PANTHER" id="PTHR30469:SF15">
    <property type="entry name" value="HLYD FAMILY OF SECRETION PROTEINS"/>
    <property type="match status" value="1"/>
</dbReference>
<evidence type="ECO:0000256" key="1">
    <source>
        <dbReference type="ARBA" id="ARBA00009477"/>
    </source>
</evidence>
<dbReference type="SUPFAM" id="SSF111369">
    <property type="entry name" value="HlyD-like secretion proteins"/>
    <property type="match status" value="1"/>
</dbReference>
<reference evidence="4 5" key="1">
    <citation type="submission" date="2020-07" db="EMBL/GenBank/DDBJ databases">
        <title>Genomic Encyclopedia of Type Strains, Phase IV (KMG-V): Genome sequencing to study the core and pangenomes of soil and plant-associated prokaryotes.</title>
        <authorList>
            <person name="Whitman W."/>
        </authorList>
    </citation>
    <scope>NUCLEOTIDE SEQUENCE [LARGE SCALE GENOMIC DNA]</scope>
    <source>
        <strain evidence="4 5">RH2WT43</strain>
    </source>
</reference>
<dbReference type="InterPro" id="IPR058625">
    <property type="entry name" value="MdtA-like_BSH"/>
</dbReference>
<gene>
    <name evidence="4" type="ORF">FHW12_002150</name>
</gene>
<evidence type="ECO:0000313" key="4">
    <source>
        <dbReference type="EMBL" id="MBA8887926.1"/>
    </source>
</evidence>
<evidence type="ECO:0000313" key="5">
    <source>
        <dbReference type="Proteomes" id="UP000550401"/>
    </source>
</evidence>
<dbReference type="Proteomes" id="UP000550401">
    <property type="component" value="Unassembled WGS sequence"/>
</dbReference>
<protein>
    <submittedName>
        <fullName evidence="4">RND family efflux transporter MFP subunit</fullName>
    </submittedName>
</protein>
<organism evidence="4 5">
    <name type="scientific">Dokdonella fugitiva</name>
    <dbReference type="NCBI Taxonomy" id="328517"/>
    <lineage>
        <taxon>Bacteria</taxon>
        <taxon>Pseudomonadati</taxon>
        <taxon>Pseudomonadota</taxon>
        <taxon>Gammaproteobacteria</taxon>
        <taxon>Lysobacterales</taxon>
        <taxon>Rhodanobacteraceae</taxon>
        <taxon>Dokdonella</taxon>
    </lineage>
</organism>
<dbReference type="GO" id="GO:0015562">
    <property type="term" value="F:efflux transmembrane transporter activity"/>
    <property type="evidence" value="ECO:0007669"/>
    <property type="project" value="TreeGrafter"/>
</dbReference>
<keyword evidence="5" id="KW-1185">Reference proteome</keyword>
<comment type="similarity">
    <text evidence="1">Belongs to the membrane fusion protein (MFP) (TC 8.A.1) family.</text>
</comment>
<name>A0A839EZZ5_9GAMM</name>
<dbReference type="RefSeq" id="WP_182531004.1">
    <property type="nucleotide sequence ID" value="NZ_JACGXL010000003.1"/>
</dbReference>
<keyword evidence="2" id="KW-0732">Signal</keyword>
<dbReference type="PANTHER" id="PTHR30469">
    <property type="entry name" value="MULTIDRUG RESISTANCE PROTEIN MDTA"/>
    <property type="match status" value="1"/>
</dbReference>
<feature type="chain" id="PRO_5032453593" evidence="2">
    <location>
        <begin position="20"/>
        <end position="300"/>
    </location>
</feature>